<dbReference type="AlphaFoldDB" id="A0A7G9XZW5"/>
<protein>
    <submittedName>
        <fullName evidence="1">Uncharacterized protein</fullName>
    </submittedName>
</protein>
<proteinExistence type="predicted"/>
<accession>A0A7G9XZW5</accession>
<evidence type="ECO:0000313" key="1">
    <source>
        <dbReference type="EMBL" id="QNO41299.1"/>
    </source>
</evidence>
<reference evidence="1" key="1">
    <citation type="submission" date="2020-06" db="EMBL/GenBank/DDBJ databases">
        <title>Unique genomic features of the anaerobic methanotrophic archaea.</title>
        <authorList>
            <person name="Chadwick G.L."/>
            <person name="Skennerton C.T."/>
            <person name="Laso-Perez R."/>
            <person name="Leu A.O."/>
            <person name="Speth D.R."/>
            <person name="Yu H."/>
            <person name="Morgan-Lang C."/>
            <person name="Hatzenpichler R."/>
            <person name="Goudeau D."/>
            <person name="Malmstrom R."/>
            <person name="Brazelton W.J."/>
            <person name="Woyke T."/>
            <person name="Hallam S.J."/>
            <person name="Tyson G.W."/>
            <person name="Wegener G."/>
            <person name="Boetius A."/>
            <person name="Orphan V."/>
        </authorList>
    </citation>
    <scope>NUCLEOTIDE SEQUENCE</scope>
</reference>
<dbReference type="EMBL" id="MT630617">
    <property type="protein sequence ID" value="QNO41299.1"/>
    <property type="molecule type" value="Genomic_DNA"/>
</dbReference>
<organism evidence="1">
    <name type="scientific">Candidatus Methanogaster sp. ANME-2c ERB4</name>
    <dbReference type="NCBI Taxonomy" id="2759911"/>
    <lineage>
        <taxon>Archaea</taxon>
        <taxon>Methanobacteriati</taxon>
        <taxon>Methanobacteriota</taxon>
        <taxon>Stenosarchaea group</taxon>
        <taxon>Methanomicrobia</taxon>
        <taxon>Methanosarcinales</taxon>
        <taxon>ANME-2 cluster</taxon>
        <taxon>Candidatus Methanogasteraceae</taxon>
        <taxon>Candidatus Methanogaster</taxon>
    </lineage>
</organism>
<name>A0A7G9XZW5_9EURY</name>
<gene>
    <name evidence="1" type="ORF">ABHFMKGO_00003</name>
    <name evidence="2" type="ORF">LLFDKFJJ_00009</name>
</gene>
<dbReference type="EMBL" id="MT631311">
    <property type="protein sequence ID" value="QNO48125.1"/>
    <property type="molecule type" value="Genomic_DNA"/>
</dbReference>
<evidence type="ECO:0000313" key="2">
    <source>
        <dbReference type="EMBL" id="QNO48125.1"/>
    </source>
</evidence>
<sequence>MGMCLANHEITQISTRFLCQSREILCNLVVFFGSLVIRECKHFFTLPEAPVVVRKIKPQSAQRITESCYFYLSPPLCSLSVDKKLHHRLPHRLPLPFGVILPRNAWMATPT</sequence>